<reference evidence="3 4" key="1">
    <citation type="submission" date="2017-04" db="EMBL/GenBank/DDBJ databases">
        <title>Comparative genome analysis of Subtercola boreus.</title>
        <authorList>
            <person name="Cho Y.-J."/>
            <person name="Cho A."/>
            <person name="Kim O.-S."/>
            <person name="Lee J.-I."/>
        </authorList>
    </citation>
    <scope>NUCLEOTIDE SEQUENCE [LARGE SCALE GENOMIC DNA]</scope>
    <source>
        <strain evidence="3 4">K300</strain>
    </source>
</reference>
<name>A0A3E0VLQ9_9MICO</name>
<dbReference type="AlphaFoldDB" id="A0A3E0VLQ9"/>
<keyword evidence="4" id="KW-1185">Reference proteome</keyword>
<dbReference type="Pfam" id="PF12728">
    <property type="entry name" value="HTH_17"/>
    <property type="match status" value="1"/>
</dbReference>
<sequence>MPLLRERATEAVEPAAAKRIGAALSSIPSPGESAPKSSASPSSRSRTARDASMSIDGVELSVPPAVRDAVRDLLQRFAEGQSVVVGSTDALLTTSQAAELIGISATYLLRLANEGTIPVEYRGTHRRFRLADAMEYLEASRAATAARPTTPSP</sequence>
<evidence type="ECO:0000259" key="2">
    <source>
        <dbReference type="Pfam" id="PF12728"/>
    </source>
</evidence>
<feature type="compositionally biased region" description="Low complexity" evidence="1">
    <location>
        <begin position="28"/>
        <end position="54"/>
    </location>
</feature>
<evidence type="ECO:0000256" key="1">
    <source>
        <dbReference type="SAM" id="MobiDB-lite"/>
    </source>
</evidence>
<accession>A0A3E0VLQ9</accession>
<dbReference type="GO" id="GO:0003677">
    <property type="term" value="F:DNA binding"/>
    <property type="evidence" value="ECO:0007669"/>
    <property type="project" value="InterPro"/>
</dbReference>
<protein>
    <recommendedName>
        <fullName evidence="2">Helix-turn-helix domain-containing protein</fullName>
    </recommendedName>
</protein>
<comment type="caution">
    <text evidence="3">The sequence shown here is derived from an EMBL/GenBank/DDBJ whole genome shotgun (WGS) entry which is preliminary data.</text>
</comment>
<dbReference type="InterPro" id="IPR010093">
    <property type="entry name" value="SinI_DNA-bd"/>
</dbReference>
<evidence type="ECO:0000313" key="3">
    <source>
        <dbReference type="EMBL" id="RFA10924.1"/>
    </source>
</evidence>
<dbReference type="OrthoDB" id="4965449at2"/>
<feature type="domain" description="Helix-turn-helix" evidence="2">
    <location>
        <begin position="91"/>
        <end position="139"/>
    </location>
</feature>
<dbReference type="Proteomes" id="UP000256486">
    <property type="component" value="Unassembled WGS sequence"/>
</dbReference>
<dbReference type="SUPFAM" id="SSF46955">
    <property type="entry name" value="Putative DNA-binding domain"/>
    <property type="match status" value="1"/>
</dbReference>
<gene>
    <name evidence="3" type="ORF">B7R54_18205</name>
</gene>
<organism evidence="3 4">
    <name type="scientific">Subtercola boreus</name>
    <dbReference type="NCBI Taxonomy" id="120213"/>
    <lineage>
        <taxon>Bacteria</taxon>
        <taxon>Bacillati</taxon>
        <taxon>Actinomycetota</taxon>
        <taxon>Actinomycetes</taxon>
        <taxon>Micrococcales</taxon>
        <taxon>Microbacteriaceae</taxon>
        <taxon>Subtercola</taxon>
    </lineage>
</organism>
<feature type="region of interest" description="Disordered" evidence="1">
    <location>
        <begin position="23"/>
        <end position="56"/>
    </location>
</feature>
<proteinExistence type="predicted"/>
<dbReference type="InterPro" id="IPR041657">
    <property type="entry name" value="HTH_17"/>
</dbReference>
<dbReference type="NCBIfam" id="TIGR01764">
    <property type="entry name" value="excise"/>
    <property type="match status" value="1"/>
</dbReference>
<dbReference type="RefSeq" id="WP_116416300.1">
    <property type="nucleotide sequence ID" value="NZ_NBWZ01000001.1"/>
</dbReference>
<dbReference type="InterPro" id="IPR009061">
    <property type="entry name" value="DNA-bd_dom_put_sf"/>
</dbReference>
<dbReference type="EMBL" id="NBWZ01000001">
    <property type="protein sequence ID" value="RFA10924.1"/>
    <property type="molecule type" value="Genomic_DNA"/>
</dbReference>
<evidence type="ECO:0000313" key="4">
    <source>
        <dbReference type="Proteomes" id="UP000256486"/>
    </source>
</evidence>